<reference evidence="2 3" key="1">
    <citation type="submission" date="2018-12" db="EMBL/GenBank/DDBJ databases">
        <title>Sequencing of bacterial isolates from soil warming experiment in Harvard Forest, Massachusetts, USA.</title>
        <authorList>
            <person name="Deangelis K."/>
        </authorList>
    </citation>
    <scope>NUCLEOTIDE SEQUENCE [LARGE SCALE GENOMIC DNA]</scope>
    <source>
        <strain evidence="2 3">EB153</strain>
    </source>
</reference>
<dbReference type="Pfam" id="PF13466">
    <property type="entry name" value="STAS_2"/>
    <property type="match status" value="1"/>
</dbReference>
<keyword evidence="3" id="KW-1185">Reference proteome</keyword>
<evidence type="ECO:0000259" key="1">
    <source>
        <dbReference type="PROSITE" id="PS50801"/>
    </source>
</evidence>
<gene>
    <name evidence="2" type="ORF">EDE15_2460</name>
</gene>
<dbReference type="Proteomes" id="UP000269669">
    <property type="component" value="Unassembled WGS sequence"/>
</dbReference>
<dbReference type="AlphaFoldDB" id="A0A3R9QHV1"/>
<dbReference type="PANTHER" id="PTHR33495">
    <property type="entry name" value="ANTI-SIGMA FACTOR ANTAGONIST TM_1081-RELATED-RELATED"/>
    <property type="match status" value="1"/>
</dbReference>
<comment type="caution">
    <text evidence="2">The sequence shown here is derived from an EMBL/GenBank/DDBJ whole genome shotgun (WGS) entry which is preliminary data.</text>
</comment>
<dbReference type="GO" id="GO:0043856">
    <property type="term" value="F:anti-sigma factor antagonist activity"/>
    <property type="evidence" value="ECO:0007669"/>
    <property type="project" value="TreeGrafter"/>
</dbReference>
<dbReference type="CDD" id="cd07043">
    <property type="entry name" value="STAS_anti-anti-sigma_factors"/>
    <property type="match status" value="1"/>
</dbReference>
<dbReference type="InterPro" id="IPR058548">
    <property type="entry name" value="MlaB-like_STAS"/>
</dbReference>
<dbReference type="InterPro" id="IPR002645">
    <property type="entry name" value="STAS_dom"/>
</dbReference>
<dbReference type="RefSeq" id="WP_125485483.1">
    <property type="nucleotide sequence ID" value="NZ_RSDW01000001.1"/>
</dbReference>
<evidence type="ECO:0000313" key="2">
    <source>
        <dbReference type="EMBL" id="RSL16933.1"/>
    </source>
</evidence>
<dbReference type="EMBL" id="RSDW01000001">
    <property type="protein sequence ID" value="RSL16933.1"/>
    <property type="molecule type" value="Genomic_DNA"/>
</dbReference>
<name>A0A3R9QHV1_9BACT</name>
<dbReference type="Gene3D" id="3.30.750.24">
    <property type="entry name" value="STAS domain"/>
    <property type="match status" value="1"/>
</dbReference>
<dbReference type="SUPFAM" id="SSF52091">
    <property type="entry name" value="SpoIIaa-like"/>
    <property type="match status" value="1"/>
</dbReference>
<proteinExistence type="predicted"/>
<evidence type="ECO:0000313" key="3">
    <source>
        <dbReference type="Proteomes" id="UP000269669"/>
    </source>
</evidence>
<feature type="domain" description="STAS" evidence="1">
    <location>
        <begin position="31"/>
        <end position="111"/>
    </location>
</feature>
<dbReference type="OrthoDB" id="122380at2"/>
<protein>
    <submittedName>
        <fullName evidence="2">Anti-anti-sigma factor</fullName>
    </submittedName>
</protein>
<dbReference type="PROSITE" id="PS50801">
    <property type="entry name" value="STAS"/>
    <property type="match status" value="1"/>
</dbReference>
<sequence>MSTESAPLFTYEVAEAGNAETGYITTIACHGRVVTQTAGELKDLVKPLISRGGRIVLDFSDVAGVDSQGLGTLVGLKISALGAGYCTFECTNLSPRVQELLRITKLTHLFS</sequence>
<organism evidence="2 3">
    <name type="scientific">Edaphobacter aggregans</name>
    <dbReference type="NCBI Taxonomy" id="570835"/>
    <lineage>
        <taxon>Bacteria</taxon>
        <taxon>Pseudomonadati</taxon>
        <taxon>Acidobacteriota</taxon>
        <taxon>Terriglobia</taxon>
        <taxon>Terriglobales</taxon>
        <taxon>Acidobacteriaceae</taxon>
        <taxon>Edaphobacter</taxon>
    </lineage>
</organism>
<accession>A0A3R9QHV1</accession>
<dbReference type="InterPro" id="IPR036513">
    <property type="entry name" value="STAS_dom_sf"/>
</dbReference>